<comment type="subcellular location">
    <subcellularLocation>
        <location evidence="2">Cell membrane</location>
        <topology evidence="2">Multi-pass membrane protein</topology>
    </subcellularLocation>
</comment>
<evidence type="ECO:0000256" key="9">
    <source>
        <dbReference type="ARBA" id="ARBA00023136"/>
    </source>
</evidence>
<dbReference type="PANTHER" id="PTHR36122:SF2">
    <property type="entry name" value="NICOTINAMIDE RIBOSIDE TRANSPORTER PNUC"/>
    <property type="match status" value="1"/>
</dbReference>
<evidence type="ECO:0000256" key="1">
    <source>
        <dbReference type="ARBA" id="ARBA00002672"/>
    </source>
</evidence>
<evidence type="ECO:0000313" key="12">
    <source>
        <dbReference type="Proteomes" id="UP000500961"/>
    </source>
</evidence>
<feature type="transmembrane region" description="Helical" evidence="10">
    <location>
        <begin position="168"/>
        <end position="186"/>
    </location>
</feature>
<accession>A0A7D3Y0K5</accession>
<dbReference type="Pfam" id="PF04973">
    <property type="entry name" value="NMN_transporter"/>
    <property type="match status" value="1"/>
</dbReference>
<dbReference type="InterPro" id="IPR006419">
    <property type="entry name" value="NMN_transpt_PnuC"/>
</dbReference>
<dbReference type="GO" id="GO:0034257">
    <property type="term" value="F:nicotinamide riboside transmembrane transporter activity"/>
    <property type="evidence" value="ECO:0007669"/>
    <property type="project" value="InterPro"/>
</dbReference>
<dbReference type="Proteomes" id="UP000500961">
    <property type="component" value="Chromosome"/>
</dbReference>
<keyword evidence="12" id="KW-1185">Reference proteome</keyword>
<protein>
    <recommendedName>
        <fullName evidence="4">Nicotinamide riboside transporter PnuC</fullName>
    </recommendedName>
</protein>
<keyword evidence="5" id="KW-0813">Transport</keyword>
<feature type="transmembrane region" description="Helical" evidence="10">
    <location>
        <begin position="7"/>
        <end position="23"/>
    </location>
</feature>
<organism evidence="11 12">
    <name type="scientific">Tenuifilum thalassicum</name>
    <dbReference type="NCBI Taxonomy" id="2590900"/>
    <lineage>
        <taxon>Bacteria</taxon>
        <taxon>Pseudomonadati</taxon>
        <taxon>Bacteroidota</taxon>
        <taxon>Bacteroidia</taxon>
        <taxon>Bacteroidales</taxon>
        <taxon>Tenuifilaceae</taxon>
        <taxon>Tenuifilum</taxon>
    </lineage>
</organism>
<keyword evidence="7 10" id="KW-0812">Transmembrane</keyword>
<dbReference type="GO" id="GO:0005886">
    <property type="term" value="C:plasma membrane"/>
    <property type="evidence" value="ECO:0007669"/>
    <property type="project" value="UniProtKB-SubCell"/>
</dbReference>
<evidence type="ECO:0000256" key="2">
    <source>
        <dbReference type="ARBA" id="ARBA00004651"/>
    </source>
</evidence>
<comment type="function">
    <text evidence="1">Required for nicotinamide riboside transport across the inner membrane.</text>
</comment>
<comment type="similarity">
    <text evidence="3">Belongs to the nicotinamide ribonucleoside (NR) uptake permease (TC 4.B.1) family.</text>
</comment>
<feature type="transmembrane region" description="Helical" evidence="10">
    <location>
        <begin position="146"/>
        <end position="162"/>
    </location>
</feature>
<keyword evidence="6" id="KW-1003">Cell membrane</keyword>
<evidence type="ECO:0000256" key="4">
    <source>
        <dbReference type="ARBA" id="ARBA00017522"/>
    </source>
</evidence>
<dbReference type="AlphaFoldDB" id="A0A7D3Y0K5"/>
<evidence type="ECO:0000256" key="3">
    <source>
        <dbReference type="ARBA" id="ARBA00006669"/>
    </source>
</evidence>
<sequence>MSWISNNYIELIGAITGLIYLYLEIKQKVWLWPLGILTSAFYIYIFYVSKFYADMGLQWYYLIISIYGWYHWLFGGNANSKNSLPVTNTPKRFVVPLVVASAVLFVLIRFVLTTYTDSPVPTGDAFTTALSITATWMLARKYIEHWWIWVVVNSVSLILYIYKGLYPTSVLFLFYTIMSFVGYSQWKNEKKCN</sequence>
<evidence type="ECO:0000256" key="8">
    <source>
        <dbReference type="ARBA" id="ARBA00022989"/>
    </source>
</evidence>
<proteinExistence type="inferred from homology"/>
<dbReference type="NCBIfam" id="TIGR01528">
    <property type="entry name" value="NMN_trans_PnuC"/>
    <property type="match status" value="1"/>
</dbReference>
<evidence type="ECO:0000313" key="11">
    <source>
        <dbReference type="EMBL" id="QKG80533.1"/>
    </source>
</evidence>
<evidence type="ECO:0000256" key="10">
    <source>
        <dbReference type="SAM" id="Phobius"/>
    </source>
</evidence>
<evidence type="ECO:0000256" key="6">
    <source>
        <dbReference type="ARBA" id="ARBA00022475"/>
    </source>
</evidence>
<keyword evidence="9 10" id="KW-0472">Membrane</keyword>
<evidence type="ECO:0000256" key="7">
    <source>
        <dbReference type="ARBA" id="ARBA00022692"/>
    </source>
</evidence>
<gene>
    <name evidence="11" type="ORF">FHG85_09715</name>
</gene>
<name>A0A7D3Y0K5_9BACT</name>
<feature type="transmembrane region" description="Helical" evidence="10">
    <location>
        <begin position="29"/>
        <end position="48"/>
    </location>
</feature>
<feature type="transmembrane region" description="Helical" evidence="10">
    <location>
        <begin position="55"/>
        <end position="73"/>
    </location>
</feature>
<dbReference type="KEGG" id="ttz:FHG85_09715"/>
<feature type="transmembrane region" description="Helical" evidence="10">
    <location>
        <begin position="93"/>
        <end position="112"/>
    </location>
</feature>
<dbReference type="PANTHER" id="PTHR36122">
    <property type="entry name" value="NICOTINAMIDE RIBOSIDE TRANSPORTER PNUC"/>
    <property type="match status" value="1"/>
</dbReference>
<reference evidence="11 12" key="1">
    <citation type="submission" date="2019-07" db="EMBL/GenBank/DDBJ databases">
        <title>Thalassofilum flectens gen. nov., sp. nov., a novel moderate thermophilic anaerobe from a shallow sea hot spring in Kunashir Island (Russia), representing a new family in the order Bacteroidales, and proposal of Thalassofilacea fam. nov.</title>
        <authorList>
            <person name="Kochetkova T.V."/>
            <person name="Podosokorskaya O.A."/>
            <person name="Novikov A."/>
            <person name="Elcheninov A.G."/>
            <person name="Toshchakov S.V."/>
            <person name="Kublanov I.V."/>
        </authorList>
    </citation>
    <scope>NUCLEOTIDE SEQUENCE [LARGE SCALE GENOMIC DNA]</scope>
    <source>
        <strain evidence="11 12">38-H</strain>
    </source>
</reference>
<evidence type="ECO:0000256" key="5">
    <source>
        <dbReference type="ARBA" id="ARBA00022448"/>
    </source>
</evidence>
<keyword evidence="8 10" id="KW-1133">Transmembrane helix</keyword>
<dbReference type="RefSeq" id="WP_173075336.1">
    <property type="nucleotide sequence ID" value="NZ_CP041345.1"/>
</dbReference>
<dbReference type="EMBL" id="CP041345">
    <property type="protein sequence ID" value="QKG80533.1"/>
    <property type="molecule type" value="Genomic_DNA"/>
</dbReference>